<evidence type="ECO:0000313" key="6">
    <source>
        <dbReference type="Proteomes" id="UP000218387"/>
    </source>
</evidence>
<dbReference type="Gene3D" id="3.40.640.10">
    <property type="entry name" value="Type I PLP-dependent aspartate aminotransferase-like (Major domain)"/>
    <property type="match status" value="1"/>
</dbReference>
<organism evidence="5 6">
    <name type="scientific">Eubacterium maltosivorans</name>
    <dbReference type="NCBI Taxonomy" id="2041044"/>
    <lineage>
        <taxon>Bacteria</taxon>
        <taxon>Bacillati</taxon>
        <taxon>Bacillota</taxon>
        <taxon>Clostridia</taxon>
        <taxon>Eubacteriales</taxon>
        <taxon>Eubacteriaceae</taxon>
        <taxon>Eubacterium</taxon>
    </lineage>
</organism>
<evidence type="ECO:0000313" key="5">
    <source>
        <dbReference type="EMBL" id="QCT72920.1"/>
    </source>
</evidence>
<dbReference type="InterPro" id="IPR015422">
    <property type="entry name" value="PyrdxlP-dep_Trfase_small"/>
</dbReference>
<dbReference type="SUPFAM" id="SSF53383">
    <property type="entry name" value="PLP-dependent transferases"/>
    <property type="match status" value="1"/>
</dbReference>
<dbReference type="Pfam" id="PF00155">
    <property type="entry name" value="Aminotran_1_2"/>
    <property type="match status" value="1"/>
</dbReference>
<evidence type="ECO:0000259" key="4">
    <source>
        <dbReference type="Pfam" id="PF00155"/>
    </source>
</evidence>
<dbReference type="RefSeq" id="WP_096920131.1">
    <property type="nucleotide sequence ID" value="NZ_CP029487.1"/>
</dbReference>
<keyword evidence="2" id="KW-0663">Pyridoxal phosphate</keyword>
<dbReference type="PANTHER" id="PTHR42885">
    <property type="entry name" value="HISTIDINOL-PHOSPHATE AMINOTRANSFERASE-RELATED"/>
    <property type="match status" value="1"/>
</dbReference>
<accession>A0A4P9CB96</accession>
<dbReference type="PANTHER" id="PTHR42885:SF1">
    <property type="entry name" value="THREONINE-PHOSPHATE DECARBOXYLASE"/>
    <property type="match status" value="1"/>
</dbReference>
<comment type="cofactor">
    <cofactor evidence="1 3">
        <name>pyridoxal 5'-phosphate</name>
        <dbReference type="ChEBI" id="CHEBI:597326"/>
    </cofactor>
</comment>
<feature type="domain" description="Aminotransferase class I/classII large" evidence="4">
    <location>
        <begin position="12"/>
        <end position="343"/>
    </location>
</feature>
<dbReference type="EC" id="2.6.1.-" evidence="3"/>
<evidence type="ECO:0000256" key="2">
    <source>
        <dbReference type="ARBA" id="ARBA00022898"/>
    </source>
</evidence>
<dbReference type="KEGG" id="emt:CPZ25_016840"/>
<dbReference type="CDD" id="cd00609">
    <property type="entry name" value="AAT_like"/>
    <property type="match status" value="1"/>
</dbReference>
<proteinExistence type="inferred from homology"/>
<dbReference type="InterPro" id="IPR004839">
    <property type="entry name" value="Aminotransferase_I/II_large"/>
</dbReference>
<gene>
    <name evidence="5" type="ORF">CPZ25_016840</name>
</gene>
<dbReference type="InterPro" id="IPR004838">
    <property type="entry name" value="NHTrfase_class1_PyrdxlP-BS"/>
</dbReference>
<dbReference type="GO" id="GO:0008483">
    <property type="term" value="F:transaminase activity"/>
    <property type="evidence" value="ECO:0007669"/>
    <property type="project" value="UniProtKB-KW"/>
</dbReference>
<evidence type="ECO:0000256" key="1">
    <source>
        <dbReference type="ARBA" id="ARBA00001933"/>
    </source>
</evidence>
<keyword evidence="3" id="KW-0808">Transferase</keyword>
<protein>
    <recommendedName>
        <fullName evidence="3">Aminotransferase</fullName>
        <ecNumber evidence="3">2.6.1.-</ecNumber>
    </recommendedName>
</protein>
<keyword evidence="3" id="KW-0032">Aminotransferase</keyword>
<keyword evidence="6" id="KW-1185">Reference proteome</keyword>
<dbReference type="GO" id="GO:0030170">
    <property type="term" value="F:pyridoxal phosphate binding"/>
    <property type="evidence" value="ECO:0007669"/>
    <property type="project" value="InterPro"/>
</dbReference>
<dbReference type="AlphaFoldDB" id="A0A4P9CB96"/>
<name>A0A4P9CB96_EUBML</name>
<comment type="similarity">
    <text evidence="3">Belongs to the class-I pyridoxal-phosphate-dependent aminotransferase family.</text>
</comment>
<dbReference type="PROSITE" id="PS00105">
    <property type="entry name" value="AA_TRANSFER_CLASS_1"/>
    <property type="match status" value="1"/>
</dbReference>
<dbReference type="Proteomes" id="UP000218387">
    <property type="component" value="Chromosome"/>
</dbReference>
<dbReference type="Gene3D" id="3.90.1150.10">
    <property type="entry name" value="Aspartate Aminotransferase, domain 1"/>
    <property type="match status" value="1"/>
</dbReference>
<reference evidence="5 6" key="1">
    <citation type="submission" date="2018-05" db="EMBL/GenBank/DDBJ databases">
        <title>Genome comparison of Eubacterium sp.</title>
        <authorList>
            <person name="Feng Y."/>
            <person name="Sanchez-Andrea I."/>
            <person name="Stams A.J.M."/>
            <person name="De Vos W.M."/>
        </authorList>
    </citation>
    <scope>NUCLEOTIDE SEQUENCE [LARGE SCALE GENOMIC DNA]</scope>
    <source>
        <strain evidence="5 6">YI</strain>
    </source>
</reference>
<evidence type="ECO:0000256" key="3">
    <source>
        <dbReference type="RuleBase" id="RU000481"/>
    </source>
</evidence>
<dbReference type="InterPro" id="IPR015421">
    <property type="entry name" value="PyrdxlP-dep_Trfase_major"/>
</dbReference>
<sequence>MNKHGGYRGDKKDVLDFSININPLGMPEGLRRRLEAALSELGKYPEITGETARNKIAADIGIAPENVILGNGAIELIYLFARGVHPERALIPVPTFNEYRRALDMNGCDAVSELLLSPEDDFELNPERLIRMAEECRPKAVYLCNPTNPTGRLYSKAFIKELMDRMDPEVIWFIDESFIEFSGIETCLEYINHSGHRLFLLRSLTKFFGVPGLRIGYGVGSAELIRAMEAYKEPWTINTLALEAAMCIYDDKAYMQKTRDYIQTERQRVFEALSGLPDLSVYPSGADFHLYKVEGRTAQTLQKELLEQRINIRTCEDFAGLETQFFRAAIKRREDNDRLIAALNNILRG</sequence>
<dbReference type="EMBL" id="CP029487">
    <property type="protein sequence ID" value="QCT72920.1"/>
    <property type="molecule type" value="Genomic_DNA"/>
</dbReference>
<dbReference type="InterPro" id="IPR015424">
    <property type="entry name" value="PyrdxlP-dep_Trfase"/>
</dbReference>